<keyword evidence="1" id="KW-0328">Glycosyltransferase</keyword>
<dbReference type="SMART" id="SM00563">
    <property type="entry name" value="PlsC"/>
    <property type="match status" value="1"/>
</dbReference>
<comment type="caution">
    <text evidence="4">The sequence shown here is derived from an EMBL/GenBank/DDBJ whole genome shotgun (WGS) entry which is preliminary data.</text>
</comment>
<dbReference type="PANTHER" id="PTHR48046">
    <property type="entry name" value="UDP-GLYCOSYLTRANSFERASE 72E1"/>
    <property type="match status" value="1"/>
</dbReference>
<protein>
    <recommendedName>
        <fullName evidence="3">Phospholipid/glycerol acyltransferase domain-containing protein</fullName>
    </recommendedName>
</protein>
<dbReference type="InterPro" id="IPR002213">
    <property type="entry name" value="UDP_glucos_trans"/>
</dbReference>
<evidence type="ECO:0000256" key="1">
    <source>
        <dbReference type="ARBA" id="ARBA00022676"/>
    </source>
</evidence>
<dbReference type="InterPro" id="IPR002123">
    <property type="entry name" value="Plipid/glycerol_acylTrfase"/>
</dbReference>
<keyword evidence="5" id="KW-1185">Reference proteome</keyword>
<dbReference type="GO" id="GO:0008374">
    <property type="term" value="F:O-acyltransferase activity"/>
    <property type="evidence" value="ECO:0007669"/>
    <property type="project" value="InterPro"/>
</dbReference>
<proteinExistence type="predicted"/>
<evidence type="ECO:0000313" key="5">
    <source>
        <dbReference type="Proteomes" id="UP000233551"/>
    </source>
</evidence>
<dbReference type="CDD" id="cd03784">
    <property type="entry name" value="GT1_Gtf-like"/>
    <property type="match status" value="1"/>
</dbReference>
<keyword evidence="2" id="KW-0808">Transferase</keyword>
<sequence length="650" mass="73164">MVSDNPKQAVDVAVLVSPGIGHTIPLFEFSKRLSVDHGLEVCFLVITTNEPSPAQDSLLRPEAGAVIPPNLHVVDLPPTDLSTIPEDTTLGDRISLLVKRSLESVRVVLLEPTSRPKALVIDIFCSEALEFGQELSIPVYTFFTTCAALLTFSLYLPTLDHEVEGEFTDMPGPIRVPGCRSYRPEDLLDPVKNRKIEEYRWILLHFSRLPRAAGILLNTWEDLEPVSLAALKENPFFLQIPAPPVYTIGPVIKQAEGSEMLTPSNAESLTWLDRQPPESVLFITFGSGGTLTIEQLTELAWGLELSQQRFVWVVRAPTDNVRHVDFEGKFAPFLRHDVYGRFGHGELPWAEKVLIAFAMVTLVPVRLTVCATMLAFYYLVCRVCTLFQAPNRDFAEQEDYAHMNGWRRTVIVNLGKFLSRIFLFVLGFYRINEITVQPHSTGNSRDENEGRELRETRGRPGAIISNHVSYIDIVYHMSSSFPSFVAKKSVAKLPIVGHISKCLGCIYVKRESKSFEYKLRGISEGTTTNGDFLLPFKTGAFLSRAPVVPVILRYPWERFSLAWESISGGRHALFLLCQFVNRMEVTRLPVYYPSTEEMSDPKLYAYNLRRLMADEGNLKLSDVGLPEKRAYLSALLGNSTLSSDFPWKDD</sequence>
<organism evidence="4 5">
    <name type="scientific">Punica granatum</name>
    <name type="common">Pomegranate</name>
    <dbReference type="NCBI Taxonomy" id="22663"/>
    <lineage>
        <taxon>Eukaryota</taxon>
        <taxon>Viridiplantae</taxon>
        <taxon>Streptophyta</taxon>
        <taxon>Embryophyta</taxon>
        <taxon>Tracheophyta</taxon>
        <taxon>Spermatophyta</taxon>
        <taxon>Magnoliopsida</taxon>
        <taxon>eudicotyledons</taxon>
        <taxon>Gunneridae</taxon>
        <taxon>Pentapetalae</taxon>
        <taxon>rosids</taxon>
        <taxon>malvids</taxon>
        <taxon>Myrtales</taxon>
        <taxon>Lythraceae</taxon>
        <taxon>Punica</taxon>
    </lineage>
</organism>
<dbReference type="Gene3D" id="3.40.50.2000">
    <property type="entry name" value="Glycogen Phosphorylase B"/>
    <property type="match status" value="2"/>
</dbReference>
<dbReference type="SUPFAM" id="SSF69593">
    <property type="entry name" value="Glycerol-3-phosphate (1)-acyltransferase"/>
    <property type="match status" value="1"/>
</dbReference>
<name>A0A2I0L6Y3_PUNGR</name>
<evidence type="ECO:0000259" key="3">
    <source>
        <dbReference type="SMART" id="SM00563"/>
    </source>
</evidence>
<dbReference type="SUPFAM" id="SSF53756">
    <property type="entry name" value="UDP-Glycosyltransferase/glycogen phosphorylase"/>
    <property type="match status" value="1"/>
</dbReference>
<evidence type="ECO:0000256" key="2">
    <source>
        <dbReference type="ARBA" id="ARBA00022679"/>
    </source>
</evidence>
<accession>A0A2I0L6Y3</accession>
<dbReference type="CDD" id="cd07991">
    <property type="entry name" value="LPLAT_LPCAT1-like"/>
    <property type="match status" value="1"/>
</dbReference>
<gene>
    <name evidence="4" type="ORF">CRG98_003143</name>
</gene>
<dbReference type="STRING" id="22663.A0A2I0L6Y3"/>
<reference evidence="4 5" key="1">
    <citation type="submission" date="2017-11" db="EMBL/GenBank/DDBJ databases">
        <title>De-novo sequencing of pomegranate (Punica granatum L.) genome.</title>
        <authorList>
            <person name="Akparov Z."/>
            <person name="Amiraslanov A."/>
            <person name="Hajiyeva S."/>
            <person name="Abbasov M."/>
            <person name="Kaur K."/>
            <person name="Hamwieh A."/>
            <person name="Solovyev V."/>
            <person name="Salamov A."/>
            <person name="Braich B."/>
            <person name="Kosarev P."/>
            <person name="Mahmoud A."/>
            <person name="Hajiyev E."/>
            <person name="Babayeva S."/>
            <person name="Izzatullayeva V."/>
            <person name="Mammadov A."/>
            <person name="Mammadov A."/>
            <person name="Sharifova S."/>
            <person name="Ojaghi J."/>
            <person name="Eynullazada K."/>
            <person name="Bayramov B."/>
            <person name="Abdulazimova A."/>
            <person name="Shahmuradov I."/>
        </authorList>
    </citation>
    <scope>NUCLEOTIDE SEQUENCE [LARGE SCALE GENOMIC DNA]</scope>
    <source>
        <strain evidence="5">cv. AG2017</strain>
        <tissue evidence="4">Leaf</tissue>
    </source>
</reference>
<dbReference type="Proteomes" id="UP000233551">
    <property type="component" value="Unassembled WGS sequence"/>
</dbReference>
<evidence type="ECO:0000313" key="4">
    <source>
        <dbReference type="EMBL" id="PKI76472.1"/>
    </source>
</evidence>
<dbReference type="Pfam" id="PF01553">
    <property type="entry name" value="Acyltransferase"/>
    <property type="match status" value="1"/>
</dbReference>
<dbReference type="InterPro" id="IPR045252">
    <property type="entry name" value="LPCAT1-like"/>
</dbReference>
<dbReference type="GO" id="GO:0008194">
    <property type="term" value="F:UDP-glycosyltransferase activity"/>
    <property type="evidence" value="ECO:0007669"/>
    <property type="project" value="InterPro"/>
</dbReference>
<dbReference type="AlphaFoldDB" id="A0A2I0L6Y3"/>
<dbReference type="EMBL" id="PGOL01000117">
    <property type="protein sequence ID" value="PKI76472.1"/>
    <property type="molecule type" value="Genomic_DNA"/>
</dbReference>
<feature type="domain" description="Phospholipid/glycerol acyltransferase" evidence="3">
    <location>
        <begin position="461"/>
        <end position="555"/>
    </location>
</feature>
<dbReference type="PANTHER" id="PTHR48046:SF4">
    <property type="entry name" value="GLYCOSYLTRANSFERASE"/>
    <property type="match status" value="1"/>
</dbReference>